<evidence type="ECO:0000313" key="3">
    <source>
        <dbReference type="Proteomes" id="UP000008703"/>
    </source>
</evidence>
<dbReference type="RefSeq" id="WP_014057820.1">
    <property type="nucleotide sequence ID" value="NC_015957.1"/>
</dbReference>
<sequence>MLVAGSVNLCLGRTLPRLPHGAERIRTTGRSEAGGDKGAHQSPAGLLLALAPAPAAPGADDAFTDAPAAPLTGGLAVHPTA</sequence>
<evidence type="ECO:0000313" key="2">
    <source>
        <dbReference type="EMBL" id="AEM84333.1"/>
    </source>
</evidence>
<protein>
    <submittedName>
        <fullName evidence="2">Uncharacterized protein</fullName>
    </submittedName>
</protein>
<feature type="region of interest" description="Disordered" evidence="1">
    <location>
        <begin position="21"/>
        <end position="42"/>
    </location>
</feature>
<keyword evidence="3" id="KW-1185">Reference proteome</keyword>
<accession>G2NUF5</accession>
<organism evidence="2 3">
    <name type="scientific">Streptomyces violaceusniger (strain Tu 4113)</name>
    <dbReference type="NCBI Taxonomy" id="653045"/>
    <lineage>
        <taxon>Bacteria</taxon>
        <taxon>Bacillati</taxon>
        <taxon>Actinomycetota</taxon>
        <taxon>Actinomycetes</taxon>
        <taxon>Kitasatosporales</taxon>
        <taxon>Streptomycetaceae</taxon>
        <taxon>Streptomyces</taxon>
        <taxon>Streptomyces violaceusniger group</taxon>
    </lineage>
</organism>
<dbReference type="HOGENOM" id="CLU_2572540_0_0_11"/>
<proteinExistence type="predicted"/>
<dbReference type="AlphaFoldDB" id="G2NUF5"/>
<dbReference type="KEGG" id="svl:Strvi_4770"/>
<gene>
    <name evidence="2" type="ORF">Strvi_4770</name>
</gene>
<name>G2NUF5_STRV4</name>
<evidence type="ECO:0000256" key="1">
    <source>
        <dbReference type="SAM" id="MobiDB-lite"/>
    </source>
</evidence>
<dbReference type="EMBL" id="CP002994">
    <property type="protein sequence ID" value="AEM84333.1"/>
    <property type="molecule type" value="Genomic_DNA"/>
</dbReference>
<reference evidence="2" key="1">
    <citation type="submission" date="2011-08" db="EMBL/GenBank/DDBJ databases">
        <title>Complete sequence of chromosome of Streptomyces violaceusniger Tu 4113.</title>
        <authorList>
            <consortium name="US DOE Joint Genome Institute"/>
            <person name="Lucas S."/>
            <person name="Han J."/>
            <person name="Lapidus A."/>
            <person name="Cheng J.-F."/>
            <person name="Goodwin L."/>
            <person name="Pitluck S."/>
            <person name="Peters L."/>
            <person name="Ivanova N."/>
            <person name="Daligault H."/>
            <person name="Detter J.C."/>
            <person name="Han C."/>
            <person name="Tapia R."/>
            <person name="Land M."/>
            <person name="Hauser L."/>
            <person name="Kyrpides N."/>
            <person name="Ivanova N."/>
            <person name="Pagani I."/>
            <person name="Hagen A."/>
            <person name="Katz L."/>
            <person name="Fiedler H.-P."/>
            <person name="Keasling J."/>
            <person name="Fortman J."/>
            <person name="Woyke T."/>
        </authorList>
    </citation>
    <scope>NUCLEOTIDE SEQUENCE [LARGE SCALE GENOMIC DNA]</scope>
    <source>
        <strain evidence="2">Tu 4113</strain>
    </source>
</reference>
<dbReference type="Proteomes" id="UP000008703">
    <property type="component" value="Chromosome"/>
</dbReference>